<proteinExistence type="predicted"/>
<reference evidence="1" key="1">
    <citation type="submission" date="2018-07" db="EMBL/GenBank/DDBJ databases">
        <authorList>
            <consortium name="Genoscope - CEA"/>
            <person name="William W."/>
        </authorList>
    </citation>
    <scope>NUCLEOTIDE SEQUENCE</scope>
    <source>
        <strain evidence="1">IK1</strain>
    </source>
</reference>
<gene>
    <name evidence="1" type="ORF">TRIP_D50018</name>
</gene>
<protein>
    <submittedName>
        <fullName evidence="1">Uncharacterized protein</fullName>
    </submittedName>
</protein>
<dbReference type="AlphaFoldDB" id="A0A653AKQ0"/>
<name>A0A653AKQ0_9BACT</name>
<accession>A0A653AKQ0</accession>
<sequence>MLHIHFLFNLPVLSQNSTVGKNIFGCKDSENESIWQYESLRML</sequence>
<organism evidence="1">
    <name type="scientific">uncultured Paludibacter sp</name>
    <dbReference type="NCBI Taxonomy" id="497635"/>
    <lineage>
        <taxon>Bacteria</taxon>
        <taxon>Pseudomonadati</taxon>
        <taxon>Bacteroidota</taxon>
        <taxon>Bacteroidia</taxon>
        <taxon>Bacteroidales</taxon>
        <taxon>Paludibacteraceae</taxon>
        <taxon>Paludibacter</taxon>
        <taxon>environmental samples</taxon>
    </lineage>
</organism>
<dbReference type="EMBL" id="UPXZ01000042">
    <property type="protein sequence ID" value="VBB48654.1"/>
    <property type="molecule type" value="Genomic_DNA"/>
</dbReference>
<evidence type="ECO:0000313" key="1">
    <source>
        <dbReference type="EMBL" id="VBB48654.1"/>
    </source>
</evidence>